<dbReference type="InterPro" id="IPR009327">
    <property type="entry name" value="Cupin_DUF985"/>
</dbReference>
<feature type="compositionally biased region" description="Polar residues" evidence="1">
    <location>
        <begin position="52"/>
        <end position="61"/>
    </location>
</feature>
<proteinExistence type="predicted"/>
<feature type="domain" description="DUF985" evidence="2">
    <location>
        <begin position="23"/>
        <end position="189"/>
    </location>
</feature>
<feature type="non-terminal residue" evidence="3">
    <location>
        <position position="1"/>
    </location>
</feature>
<feature type="region of interest" description="Disordered" evidence="1">
    <location>
        <begin position="1"/>
        <end position="65"/>
    </location>
</feature>
<dbReference type="Pfam" id="PF06172">
    <property type="entry name" value="Cupin_5"/>
    <property type="match status" value="1"/>
</dbReference>
<organism evidence="3 4">
    <name type="scientific">Penicillium cataractarum</name>
    <dbReference type="NCBI Taxonomy" id="2100454"/>
    <lineage>
        <taxon>Eukaryota</taxon>
        <taxon>Fungi</taxon>
        <taxon>Dikarya</taxon>
        <taxon>Ascomycota</taxon>
        <taxon>Pezizomycotina</taxon>
        <taxon>Eurotiomycetes</taxon>
        <taxon>Eurotiomycetidae</taxon>
        <taxon>Eurotiales</taxon>
        <taxon>Aspergillaceae</taxon>
        <taxon>Penicillium</taxon>
    </lineage>
</organism>
<dbReference type="AlphaFoldDB" id="A0A9W9S2G5"/>
<keyword evidence="4" id="KW-1185">Reference proteome</keyword>
<dbReference type="InterPro" id="IPR011051">
    <property type="entry name" value="RmlC_Cupin_sf"/>
</dbReference>
<dbReference type="Proteomes" id="UP001147782">
    <property type="component" value="Unassembled WGS sequence"/>
</dbReference>
<dbReference type="CDD" id="cd06121">
    <property type="entry name" value="cupin_YML079wp"/>
    <property type="match status" value="1"/>
</dbReference>
<accession>A0A9W9S2G5</accession>
<evidence type="ECO:0000313" key="4">
    <source>
        <dbReference type="Proteomes" id="UP001147782"/>
    </source>
</evidence>
<sequence>SQIKPIYNPHNHKPSHNSPSLNALIQTLNLHPHPEGGYFTETDRHPSPPPSNKTRTGNTPESDPALRAASSTIFYLLTPNAPLGSFHRHRGRTIHTWHRGRGRYVIIHADEATCSHEGSEKFEGEEKGRLESFVVGPDVARGERLQWVVGAGKYKASYLLPDIAKQGGSEGLLISEVVVPAFDFADLDFLRRDEMEQLVTAEQVRELSWMLKVPEK</sequence>
<dbReference type="PANTHER" id="PTHR33387">
    <property type="entry name" value="RMLC-LIKE JELLY ROLL FOLD PROTEIN"/>
    <property type="match status" value="1"/>
</dbReference>
<protein>
    <recommendedName>
        <fullName evidence="2">DUF985 domain-containing protein</fullName>
    </recommendedName>
</protein>
<dbReference type="InterPro" id="IPR014710">
    <property type="entry name" value="RmlC-like_jellyroll"/>
</dbReference>
<dbReference type="SUPFAM" id="SSF51182">
    <property type="entry name" value="RmlC-like cupins"/>
    <property type="match status" value="1"/>
</dbReference>
<dbReference type="Gene3D" id="2.60.120.10">
    <property type="entry name" value="Jelly Rolls"/>
    <property type="match status" value="1"/>
</dbReference>
<dbReference type="EMBL" id="JAPZBS010000005">
    <property type="protein sequence ID" value="KAJ5370852.1"/>
    <property type="molecule type" value="Genomic_DNA"/>
</dbReference>
<comment type="caution">
    <text evidence="3">The sequence shown here is derived from an EMBL/GenBank/DDBJ whole genome shotgun (WGS) entry which is preliminary data.</text>
</comment>
<evidence type="ECO:0000256" key="1">
    <source>
        <dbReference type="SAM" id="MobiDB-lite"/>
    </source>
</evidence>
<evidence type="ECO:0000259" key="2">
    <source>
        <dbReference type="Pfam" id="PF06172"/>
    </source>
</evidence>
<gene>
    <name evidence="3" type="ORF">N7496_006944</name>
</gene>
<dbReference type="InterPro" id="IPR039935">
    <property type="entry name" value="YML079W-like"/>
</dbReference>
<dbReference type="PANTHER" id="PTHR33387:SF3">
    <property type="entry name" value="DUF985 DOMAIN-CONTAINING PROTEIN"/>
    <property type="match status" value="1"/>
</dbReference>
<dbReference type="GeneID" id="81439052"/>
<reference evidence="3" key="1">
    <citation type="submission" date="2022-11" db="EMBL/GenBank/DDBJ databases">
        <authorList>
            <person name="Petersen C."/>
        </authorList>
    </citation>
    <scope>NUCLEOTIDE SEQUENCE</scope>
    <source>
        <strain evidence="3">IBT 29864</strain>
    </source>
</reference>
<dbReference type="RefSeq" id="XP_056555286.1">
    <property type="nucleotide sequence ID" value="XM_056699873.1"/>
</dbReference>
<reference evidence="3" key="2">
    <citation type="journal article" date="2023" name="IMA Fungus">
        <title>Comparative genomic study of the Penicillium genus elucidates a diverse pangenome and 15 lateral gene transfer events.</title>
        <authorList>
            <person name="Petersen C."/>
            <person name="Sorensen T."/>
            <person name="Nielsen M.R."/>
            <person name="Sondergaard T.E."/>
            <person name="Sorensen J.L."/>
            <person name="Fitzpatrick D.A."/>
            <person name="Frisvad J.C."/>
            <person name="Nielsen K.L."/>
        </authorList>
    </citation>
    <scope>NUCLEOTIDE SEQUENCE</scope>
    <source>
        <strain evidence="3">IBT 29864</strain>
    </source>
</reference>
<dbReference type="OrthoDB" id="6614653at2759"/>
<feature type="compositionally biased region" description="Polar residues" evidence="1">
    <location>
        <begin position="16"/>
        <end position="29"/>
    </location>
</feature>
<name>A0A9W9S2G5_9EURO</name>
<evidence type="ECO:0000313" key="3">
    <source>
        <dbReference type="EMBL" id="KAJ5370852.1"/>
    </source>
</evidence>